<evidence type="ECO:0000313" key="5">
    <source>
        <dbReference type="EMBL" id="CAG6466555.1"/>
    </source>
</evidence>
<feature type="domain" description="Peptidase S1" evidence="4">
    <location>
        <begin position="34"/>
        <end position="134"/>
    </location>
</feature>
<dbReference type="EMBL" id="HBUE01056173">
    <property type="protein sequence ID" value="CAG6466555.1"/>
    <property type="molecule type" value="Transcribed_RNA"/>
</dbReference>
<dbReference type="InterPro" id="IPR001254">
    <property type="entry name" value="Trypsin_dom"/>
</dbReference>
<dbReference type="GO" id="GO:0006508">
    <property type="term" value="P:proteolysis"/>
    <property type="evidence" value="ECO:0007669"/>
    <property type="project" value="UniProtKB-KW"/>
</dbReference>
<dbReference type="Pfam" id="PF00089">
    <property type="entry name" value="Trypsin"/>
    <property type="match status" value="1"/>
</dbReference>
<accession>A0A8D8B3N4</accession>
<dbReference type="SUPFAM" id="SSF50494">
    <property type="entry name" value="Trypsin-like serine proteases"/>
    <property type="match status" value="1"/>
</dbReference>
<comment type="similarity">
    <text evidence="3">Belongs to the peptidase S1 family. CLIP subfamily.</text>
</comment>
<evidence type="ECO:0000256" key="2">
    <source>
        <dbReference type="ARBA" id="ARBA00023180"/>
    </source>
</evidence>
<dbReference type="InterPro" id="IPR051487">
    <property type="entry name" value="Ser/Thr_Proteases_Immune/Dev"/>
</dbReference>
<dbReference type="PROSITE" id="PS50240">
    <property type="entry name" value="TRYPSIN_DOM"/>
    <property type="match status" value="1"/>
</dbReference>
<dbReference type="InterPro" id="IPR033116">
    <property type="entry name" value="TRYPSIN_SER"/>
</dbReference>
<keyword evidence="5" id="KW-0645">Protease</keyword>
<dbReference type="InterPro" id="IPR043504">
    <property type="entry name" value="Peptidase_S1_PA_chymotrypsin"/>
</dbReference>
<protein>
    <submittedName>
        <fullName evidence="5">Serine protease easter</fullName>
    </submittedName>
</protein>
<dbReference type="Gene3D" id="2.40.10.10">
    <property type="entry name" value="Trypsin-like serine proteases"/>
    <property type="match status" value="1"/>
</dbReference>
<evidence type="ECO:0000256" key="3">
    <source>
        <dbReference type="ARBA" id="ARBA00024195"/>
    </source>
</evidence>
<name>A0A8D8B3N4_CULPI</name>
<keyword evidence="2" id="KW-0325">Glycoprotein</keyword>
<keyword evidence="5" id="KW-0378">Hydrolase</keyword>
<dbReference type="AlphaFoldDB" id="A0A8D8B3N4"/>
<dbReference type="PROSITE" id="PS00135">
    <property type="entry name" value="TRYPSIN_SER"/>
    <property type="match status" value="1"/>
</dbReference>
<keyword evidence="1" id="KW-1015">Disulfide bond</keyword>
<sequence length="136" mass="15488">MMFRINYRKVDRQYQFMLPDHRKQNLHGVTKKLISMQVRDPALCNRYYREVYLELAPAQLCVGGEIGRDACPGDSGGPLMLKRGTGKLDNQITSQVRWYQVGIVSLGPQHCGGKIPGIYVNLLNYIDWIEATVDTD</sequence>
<evidence type="ECO:0000256" key="1">
    <source>
        <dbReference type="ARBA" id="ARBA00023157"/>
    </source>
</evidence>
<dbReference type="PANTHER" id="PTHR24256">
    <property type="entry name" value="TRYPTASE-RELATED"/>
    <property type="match status" value="1"/>
</dbReference>
<organism evidence="5">
    <name type="scientific">Culex pipiens</name>
    <name type="common">House mosquito</name>
    <dbReference type="NCBI Taxonomy" id="7175"/>
    <lineage>
        <taxon>Eukaryota</taxon>
        <taxon>Metazoa</taxon>
        <taxon>Ecdysozoa</taxon>
        <taxon>Arthropoda</taxon>
        <taxon>Hexapoda</taxon>
        <taxon>Insecta</taxon>
        <taxon>Pterygota</taxon>
        <taxon>Neoptera</taxon>
        <taxon>Endopterygota</taxon>
        <taxon>Diptera</taxon>
        <taxon>Nematocera</taxon>
        <taxon>Culicoidea</taxon>
        <taxon>Culicidae</taxon>
        <taxon>Culicinae</taxon>
        <taxon>Culicini</taxon>
        <taxon>Culex</taxon>
        <taxon>Culex</taxon>
    </lineage>
</organism>
<reference evidence="5" key="1">
    <citation type="submission" date="2021-05" db="EMBL/GenBank/DDBJ databases">
        <authorList>
            <person name="Alioto T."/>
            <person name="Alioto T."/>
            <person name="Gomez Garrido J."/>
        </authorList>
    </citation>
    <scope>NUCLEOTIDE SEQUENCE</scope>
</reference>
<dbReference type="GO" id="GO:0004252">
    <property type="term" value="F:serine-type endopeptidase activity"/>
    <property type="evidence" value="ECO:0007669"/>
    <property type="project" value="InterPro"/>
</dbReference>
<dbReference type="InterPro" id="IPR009003">
    <property type="entry name" value="Peptidase_S1_PA"/>
</dbReference>
<evidence type="ECO:0000259" key="4">
    <source>
        <dbReference type="PROSITE" id="PS50240"/>
    </source>
</evidence>
<proteinExistence type="inferred from homology"/>